<dbReference type="NCBIfam" id="TIGR03127">
    <property type="entry name" value="RuMP_HxlB"/>
    <property type="match status" value="1"/>
</dbReference>
<comment type="similarity">
    <text evidence="1">Belongs to the SIS family. PHI subfamily.</text>
</comment>
<dbReference type="InterPro" id="IPR001347">
    <property type="entry name" value="SIS_dom"/>
</dbReference>
<dbReference type="EMBL" id="DXBM01000019">
    <property type="protein sequence ID" value="HIZ45737.1"/>
    <property type="molecule type" value="Genomic_DNA"/>
</dbReference>
<dbReference type="GO" id="GO:0016853">
    <property type="term" value="F:isomerase activity"/>
    <property type="evidence" value="ECO:0007669"/>
    <property type="project" value="InterPro"/>
</dbReference>
<dbReference type="Proteomes" id="UP000824062">
    <property type="component" value="Unassembled WGS sequence"/>
</dbReference>
<dbReference type="SUPFAM" id="SSF53697">
    <property type="entry name" value="SIS domain"/>
    <property type="match status" value="1"/>
</dbReference>
<evidence type="ECO:0000313" key="4">
    <source>
        <dbReference type="Proteomes" id="UP000824062"/>
    </source>
</evidence>
<evidence type="ECO:0000313" key="3">
    <source>
        <dbReference type="EMBL" id="HIZ45737.1"/>
    </source>
</evidence>
<dbReference type="PROSITE" id="PS51464">
    <property type="entry name" value="SIS"/>
    <property type="match status" value="1"/>
</dbReference>
<dbReference type="CDD" id="cd05005">
    <property type="entry name" value="SIS_PHI"/>
    <property type="match status" value="1"/>
</dbReference>
<name>A0A9D2EYG5_9ACTN</name>
<protein>
    <submittedName>
        <fullName evidence="3">SIS domain-containing protein</fullName>
    </submittedName>
</protein>
<dbReference type="PANTHER" id="PTHR43443">
    <property type="entry name" value="3-HEXULOSE-6-PHOSPHATE ISOMERASE"/>
    <property type="match status" value="1"/>
</dbReference>
<feature type="domain" description="SIS" evidence="2">
    <location>
        <begin position="29"/>
        <end position="172"/>
    </location>
</feature>
<organism evidence="3 4">
    <name type="scientific">Candidatus Olsenella pullistercoris</name>
    <dbReference type="NCBI Taxonomy" id="2838712"/>
    <lineage>
        <taxon>Bacteria</taxon>
        <taxon>Bacillati</taxon>
        <taxon>Actinomycetota</taxon>
        <taxon>Coriobacteriia</taxon>
        <taxon>Coriobacteriales</taxon>
        <taxon>Atopobiaceae</taxon>
        <taxon>Olsenella</taxon>
    </lineage>
</organism>
<gene>
    <name evidence="3" type="ORF">IAA19_01790</name>
</gene>
<dbReference type="PANTHER" id="PTHR43443:SF1">
    <property type="entry name" value="3-HEXULOSE-6-PHOSPHATE ISOMERASE"/>
    <property type="match status" value="1"/>
</dbReference>
<dbReference type="InterPro" id="IPR017552">
    <property type="entry name" value="PHI/rmpB"/>
</dbReference>
<proteinExistence type="inferred from homology"/>
<reference evidence="3" key="2">
    <citation type="submission" date="2021-04" db="EMBL/GenBank/DDBJ databases">
        <authorList>
            <person name="Gilroy R."/>
        </authorList>
    </citation>
    <scope>NUCLEOTIDE SEQUENCE</scope>
    <source>
        <strain evidence="3">ChiHjej12B11-14209</strain>
    </source>
</reference>
<dbReference type="InterPro" id="IPR046348">
    <property type="entry name" value="SIS_dom_sf"/>
</dbReference>
<dbReference type="GO" id="GO:1901135">
    <property type="term" value="P:carbohydrate derivative metabolic process"/>
    <property type="evidence" value="ECO:0007669"/>
    <property type="project" value="InterPro"/>
</dbReference>
<comment type="caution">
    <text evidence="3">The sequence shown here is derived from an EMBL/GenBank/DDBJ whole genome shotgun (WGS) entry which is preliminary data.</text>
</comment>
<dbReference type="Gene3D" id="3.40.50.10490">
    <property type="entry name" value="Glucose-6-phosphate isomerase like protein, domain 1"/>
    <property type="match status" value="1"/>
</dbReference>
<dbReference type="AlphaFoldDB" id="A0A9D2EYG5"/>
<dbReference type="GO" id="GO:0097367">
    <property type="term" value="F:carbohydrate derivative binding"/>
    <property type="evidence" value="ECO:0007669"/>
    <property type="project" value="InterPro"/>
</dbReference>
<sequence length="184" mass="19742">MGFQDSARTILSELDALLSQVSEEEVERAITLIEGADKIFFHALGRAGFAGKSFVMRLMHMGREVYVLGETNTPNFGPDDLLVICSGSGATKQFVDIAEKAHALGGKVLVFTGTPGSPLASMAEGTITLKAPSKHQQDSAFTSVQPMASLFEQGILIAGDAIVLTMMERSSSNEEMFSRHSNLE</sequence>
<evidence type="ECO:0000259" key="2">
    <source>
        <dbReference type="PROSITE" id="PS51464"/>
    </source>
</evidence>
<accession>A0A9D2EYG5</accession>
<evidence type="ECO:0000256" key="1">
    <source>
        <dbReference type="ARBA" id="ARBA00009235"/>
    </source>
</evidence>
<reference evidence="3" key="1">
    <citation type="journal article" date="2021" name="PeerJ">
        <title>Extensive microbial diversity within the chicken gut microbiome revealed by metagenomics and culture.</title>
        <authorList>
            <person name="Gilroy R."/>
            <person name="Ravi A."/>
            <person name="Getino M."/>
            <person name="Pursley I."/>
            <person name="Horton D.L."/>
            <person name="Alikhan N.F."/>
            <person name="Baker D."/>
            <person name="Gharbi K."/>
            <person name="Hall N."/>
            <person name="Watson M."/>
            <person name="Adriaenssens E.M."/>
            <person name="Foster-Nyarko E."/>
            <person name="Jarju S."/>
            <person name="Secka A."/>
            <person name="Antonio M."/>
            <person name="Oren A."/>
            <person name="Chaudhuri R.R."/>
            <person name="La Ragione R."/>
            <person name="Hildebrand F."/>
            <person name="Pallen M.J."/>
        </authorList>
    </citation>
    <scope>NUCLEOTIDE SEQUENCE</scope>
    <source>
        <strain evidence="3">ChiHjej12B11-14209</strain>
    </source>
</reference>
<dbReference type="Pfam" id="PF01380">
    <property type="entry name" value="SIS"/>
    <property type="match status" value="1"/>
</dbReference>